<evidence type="ECO:0000256" key="6">
    <source>
        <dbReference type="ARBA" id="ARBA00022989"/>
    </source>
</evidence>
<comment type="subcellular location">
    <subcellularLocation>
        <location evidence="1">Endoplasmic reticulum membrane</location>
        <topology evidence="1">Multi-pass membrane protein</topology>
    </subcellularLocation>
</comment>
<dbReference type="AlphaFoldDB" id="A0A8H4XML1"/>
<accession>A0A8H4XML1</accession>
<sequence>MSTTLVKSAPAQQPAPKAAVPAIPLLNTPLALPASVGHQLVLAGLFIWRFDALVSDPVSALQISLPVVVLVQAAYVTLCLPAAGSSGAKSSKKPRIGDKKKSDSREPSAIATAVISLLLTLILTPFLHVLCILFGAPFLTHVSHTFLCCAHIAVLAIFPIFYVRGSDPVPLQAVLGISAPFDQTFGGFVGTIVGAWLGAVPIPLDWDREWQKWPVTIVVGAYLGYFVGSKLVGNIFYGKRWAVSEEKEE</sequence>
<comment type="caution">
    <text evidence="10">The sequence shown here is derived from an EMBL/GenBank/DDBJ whole genome shotgun (WGS) entry which is preliminary data.</text>
</comment>
<evidence type="ECO:0000256" key="1">
    <source>
        <dbReference type="ARBA" id="ARBA00004477"/>
    </source>
</evidence>
<protein>
    <recommendedName>
        <fullName evidence="12">Glycosylphosphatidylinositol anchor biosynthesis protein 11</fullName>
    </recommendedName>
</protein>
<feature type="transmembrane region" description="Helical" evidence="9">
    <location>
        <begin position="109"/>
        <end position="136"/>
    </location>
</feature>
<reference evidence="10" key="2">
    <citation type="submission" date="2020-05" db="EMBL/GenBank/DDBJ databases">
        <authorList>
            <person name="Kim H.-S."/>
            <person name="Proctor R.H."/>
            <person name="Brown D.W."/>
        </authorList>
    </citation>
    <scope>NUCLEOTIDE SEQUENCE</scope>
    <source>
        <strain evidence="10">NRRL 22465</strain>
    </source>
</reference>
<keyword evidence="11" id="KW-1185">Reference proteome</keyword>
<comment type="pathway">
    <text evidence="2">Glycolipid biosynthesis; glycosylphosphatidylinositol-anchor biosynthesis.</text>
</comment>
<evidence type="ECO:0000313" key="10">
    <source>
        <dbReference type="EMBL" id="KAF4981606.1"/>
    </source>
</evidence>
<evidence type="ECO:0000256" key="3">
    <source>
        <dbReference type="ARBA" id="ARBA00022502"/>
    </source>
</evidence>
<keyword evidence="3" id="KW-0337">GPI-anchor biosynthesis</keyword>
<gene>
    <name evidence="10" type="ORF">FZEAL_2618</name>
</gene>
<dbReference type="Proteomes" id="UP000635477">
    <property type="component" value="Unassembled WGS sequence"/>
</dbReference>
<dbReference type="GO" id="GO:0006506">
    <property type="term" value="P:GPI anchor biosynthetic process"/>
    <property type="evidence" value="ECO:0007669"/>
    <property type="project" value="UniProtKB-UniPathway"/>
</dbReference>
<organism evidence="10 11">
    <name type="scientific">Fusarium zealandicum</name>
    <dbReference type="NCBI Taxonomy" id="1053134"/>
    <lineage>
        <taxon>Eukaryota</taxon>
        <taxon>Fungi</taxon>
        <taxon>Dikarya</taxon>
        <taxon>Ascomycota</taxon>
        <taxon>Pezizomycotina</taxon>
        <taxon>Sordariomycetes</taxon>
        <taxon>Hypocreomycetidae</taxon>
        <taxon>Hypocreales</taxon>
        <taxon>Nectriaceae</taxon>
        <taxon>Fusarium</taxon>
        <taxon>Fusarium staphyleae species complex</taxon>
    </lineage>
</organism>
<dbReference type="InterPro" id="IPR009580">
    <property type="entry name" value="GPI_biosynthesis_protein_Pig-F"/>
</dbReference>
<keyword evidence="7 9" id="KW-0472">Membrane</keyword>
<evidence type="ECO:0000256" key="5">
    <source>
        <dbReference type="ARBA" id="ARBA00022824"/>
    </source>
</evidence>
<feature type="transmembrane region" description="Helical" evidence="9">
    <location>
        <begin position="184"/>
        <end position="204"/>
    </location>
</feature>
<evidence type="ECO:0000256" key="7">
    <source>
        <dbReference type="ARBA" id="ARBA00023136"/>
    </source>
</evidence>
<evidence type="ECO:0000256" key="2">
    <source>
        <dbReference type="ARBA" id="ARBA00004687"/>
    </source>
</evidence>
<feature type="compositionally biased region" description="Basic and acidic residues" evidence="8">
    <location>
        <begin position="95"/>
        <end position="104"/>
    </location>
</feature>
<dbReference type="Pfam" id="PF06699">
    <property type="entry name" value="PIG-F"/>
    <property type="match status" value="1"/>
</dbReference>
<proteinExistence type="predicted"/>
<evidence type="ECO:0000256" key="9">
    <source>
        <dbReference type="SAM" id="Phobius"/>
    </source>
</evidence>
<reference evidence="10" key="1">
    <citation type="journal article" date="2020" name="BMC Genomics">
        <title>Correction to: Identification and distribution of gene clusters required for synthesis of sphingolipid metabolism inhibitors in diverse species of the filamentous fungus Fusarium.</title>
        <authorList>
            <person name="Kim H.S."/>
            <person name="Lohmar J.M."/>
            <person name="Busman M."/>
            <person name="Brown D.W."/>
            <person name="Naumann T.A."/>
            <person name="Divon H.H."/>
            <person name="Lysoe E."/>
            <person name="Uhlig S."/>
            <person name="Proctor R.H."/>
        </authorList>
    </citation>
    <scope>NUCLEOTIDE SEQUENCE</scope>
    <source>
        <strain evidence="10">NRRL 22465</strain>
    </source>
</reference>
<keyword evidence="5" id="KW-0256">Endoplasmic reticulum</keyword>
<dbReference type="OrthoDB" id="17366at2759"/>
<dbReference type="GO" id="GO:0005789">
    <property type="term" value="C:endoplasmic reticulum membrane"/>
    <property type="evidence" value="ECO:0007669"/>
    <property type="project" value="UniProtKB-SubCell"/>
</dbReference>
<feature type="region of interest" description="Disordered" evidence="8">
    <location>
        <begin position="84"/>
        <end position="104"/>
    </location>
</feature>
<dbReference type="UniPathway" id="UPA00196"/>
<evidence type="ECO:0000313" key="11">
    <source>
        <dbReference type="Proteomes" id="UP000635477"/>
    </source>
</evidence>
<dbReference type="EMBL" id="JABEYC010000159">
    <property type="protein sequence ID" value="KAF4981606.1"/>
    <property type="molecule type" value="Genomic_DNA"/>
</dbReference>
<keyword evidence="4 9" id="KW-0812">Transmembrane</keyword>
<feature type="transmembrane region" description="Helical" evidence="9">
    <location>
        <begin position="216"/>
        <end position="237"/>
    </location>
</feature>
<evidence type="ECO:0008006" key="12">
    <source>
        <dbReference type="Google" id="ProtNLM"/>
    </source>
</evidence>
<evidence type="ECO:0000256" key="4">
    <source>
        <dbReference type="ARBA" id="ARBA00022692"/>
    </source>
</evidence>
<evidence type="ECO:0000256" key="8">
    <source>
        <dbReference type="SAM" id="MobiDB-lite"/>
    </source>
</evidence>
<feature type="transmembrane region" description="Helical" evidence="9">
    <location>
        <begin position="142"/>
        <end position="163"/>
    </location>
</feature>
<name>A0A8H4XML1_9HYPO</name>
<keyword evidence="6 9" id="KW-1133">Transmembrane helix</keyword>